<dbReference type="AlphaFoldDB" id="A0A4R0JIF9"/>
<gene>
    <name evidence="1" type="ORF">E0H73_44750</name>
</gene>
<dbReference type="RefSeq" id="WP_131367304.1">
    <property type="nucleotide sequence ID" value="NZ_SJKB01000037.1"/>
</dbReference>
<dbReference type="OrthoDB" id="3825484at2"/>
<dbReference type="EMBL" id="SJKB01000037">
    <property type="protein sequence ID" value="TCC45494.1"/>
    <property type="molecule type" value="Genomic_DNA"/>
</dbReference>
<dbReference type="Proteomes" id="UP000291144">
    <property type="component" value="Unassembled WGS sequence"/>
</dbReference>
<name>A0A4R0JIF9_9ACTN</name>
<reference evidence="1 2" key="1">
    <citation type="submission" date="2019-02" db="EMBL/GenBank/DDBJ databases">
        <title>Kribbella capetownensis sp. nov. and Kribbella speibonae sp. nov., isolated from soil.</title>
        <authorList>
            <person name="Curtis S.M."/>
            <person name="Norton I."/>
            <person name="Everest G.J."/>
            <person name="Meyers P.R."/>
        </authorList>
    </citation>
    <scope>NUCLEOTIDE SEQUENCE [LARGE SCALE GENOMIC DNA]</scope>
    <source>
        <strain evidence="1 2">NRRL B-24813</strain>
    </source>
</reference>
<proteinExistence type="predicted"/>
<evidence type="ECO:0000313" key="2">
    <source>
        <dbReference type="Proteomes" id="UP000291144"/>
    </source>
</evidence>
<accession>A0A4R0JIF9</accession>
<protein>
    <submittedName>
        <fullName evidence="1">Uncharacterized protein</fullName>
    </submittedName>
</protein>
<comment type="caution">
    <text evidence="1">The sequence shown here is derived from an EMBL/GenBank/DDBJ whole genome shotgun (WGS) entry which is preliminary data.</text>
</comment>
<sequence>MGIEDLLGGRDLGDVKKAVGFVMENSDDFEKVLNLVRGLPDDAVGFLGKLPELLKTIGSGLAGELDKIPGIGDAAAKTLNDGSGQIGGVATEIESLAGNLQDLSGILATVGDALKGLGSKLSESGGSVKTLLD</sequence>
<keyword evidence="2" id="KW-1185">Reference proteome</keyword>
<organism evidence="1 2">
    <name type="scientific">Kribbella pittospori</name>
    <dbReference type="NCBI Taxonomy" id="722689"/>
    <lineage>
        <taxon>Bacteria</taxon>
        <taxon>Bacillati</taxon>
        <taxon>Actinomycetota</taxon>
        <taxon>Actinomycetes</taxon>
        <taxon>Propionibacteriales</taxon>
        <taxon>Kribbellaceae</taxon>
        <taxon>Kribbella</taxon>
    </lineage>
</organism>
<evidence type="ECO:0000313" key="1">
    <source>
        <dbReference type="EMBL" id="TCC45494.1"/>
    </source>
</evidence>